<protein>
    <submittedName>
        <fullName evidence="2">Uncharacterized protein</fullName>
    </submittedName>
</protein>
<evidence type="ECO:0000313" key="2">
    <source>
        <dbReference type="EMBL" id="CAD7273538.1"/>
    </source>
</evidence>
<dbReference type="SUPFAM" id="SSF110004">
    <property type="entry name" value="Glycolipid transfer protein, GLTP"/>
    <property type="match status" value="1"/>
</dbReference>
<keyword evidence="1" id="KW-0472">Membrane</keyword>
<keyword evidence="3" id="KW-1185">Reference proteome</keyword>
<keyword evidence="1" id="KW-1133">Transmembrane helix</keyword>
<accession>A0A7R9BGY4</accession>
<reference evidence="2" key="1">
    <citation type="submission" date="2020-11" db="EMBL/GenBank/DDBJ databases">
        <authorList>
            <person name="Tran Van P."/>
        </authorList>
    </citation>
    <scope>NUCLEOTIDE SEQUENCE</scope>
</reference>
<sequence length="392" mass="45591">MAPVLQNDTDDGKFSIEKVIDALDRAWHPDGKLFIDPYVETFEYYARFVEEEYGLVGSFLAGRIRSDAEFPVKFLNEKKLVGDERTAETILLLSDKNGMRNYDWNNAGFHMLLYVAFISYVVLILDGYEKPDLPGRNFIADCYEVTLGKLEPWYIRKPVQAMLRLYAGKEYWKEHYFENEAIFPGNTIADILTYSKKIQQHMIKLMEKIGFVEEEYGLVGSFLAGRIRSDAEFPVKFLNEKKLVGDERTAETILLLSDKNGMRNYDWSNAGFHMLLYVAFICEYCTVSSTISSTWIVRLYDERDDPEEPGQNFLHSGYEATLGHLHPWLIKKAAWVLLSMHKGKKYWHDTYIYNEKVFPGDTLHRACAKYRAVRDQLAELLKVHGFEDMTFK</sequence>
<keyword evidence="1" id="KW-0812">Transmembrane</keyword>
<evidence type="ECO:0000256" key="1">
    <source>
        <dbReference type="SAM" id="Phobius"/>
    </source>
</evidence>
<dbReference type="AlphaFoldDB" id="A0A7R9BGY4"/>
<feature type="transmembrane region" description="Helical" evidence="1">
    <location>
        <begin position="107"/>
        <end position="128"/>
    </location>
</feature>
<organism evidence="2">
    <name type="scientific">Notodromas monacha</name>
    <dbReference type="NCBI Taxonomy" id="399045"/>
    <lineage>
        <taxon>Eukaryota</taxon>
        <taxon>Metazoa</taxon>
        <taxon>Ecdysozoa</taxon>
        <taxon>Arthropoda</taxon>
        <taxon>Crustacea</taxon>
        <taxon>Oligostraca</taxon>
        <taxon>Ostracoda</taxon>
        <taxon>Podocopa</taxon>
        <taxon>Podocopida</taxon>
        <taxon>Cypridocopina</taxon>
        <taxon>Cypridoidea</taxon>
        <taxon>Cyprididae</taxon>
        <taxon>Notodromas</taxon>
    </lineage>
</organism>
<proteinExistence type="predicted"/>
<name>A0A7R9BGY4_9CRUS</name>
<dbReference type="EMBL" id="OA882178">
    <property type="protein sequence ID" value="CAD7273538.1"/>
    <property type="molecule type" value="Genomic_DNA"/>
</dbReference>
<dbReference type="EMBL" id="CAJPEX010000141">
    <property type="protein sequence ID" value="CAG0913690.1"/>
    <property type="molecule type" value="Genomic_DNA"/>
</dbReference>
<evidence type="ECO:0000313" key="3">
    <source>
        <dbReference type="Proteomes" id="UP000678499"/>
    </source>
</evidence>
<gene>
    <name evidence="2" type="ORF">NMOB1V02_LOCUS1419</name>
</gene>
<dbReference type="InterPro" id="IPR036497">
    <property type="entry name" value="GLTP_sf"/>
</dbReference>
<dbReference type="Proteomes" id="UP000678499">
    <property type="component" value="Unassembled WGS sequence"/>
</dbReference>